<dbReference type="GO" id="GO:0020037">
    <property type="term" value="F:heme binding"/>
    <property type="evidence" value="ECO:0007669"/>
    <property type="project" value="TreeGrafter"/>
</dbReference>
<dbReference type="GO" id="GO:0008482">
    <property type="term" value="F:sulfite oxidase activity"/>
    <property type="evidence" value="ECO:0007669"/>
    <property type="project" value="TreeGrafter"/>
</dbReference>
<dbReference type="EMBL" id="CP071868">
    <property type="protein sequence ID" value="QTE30191.1"/>
    <property type="molecule type" value="Genomic_DNA"/>
</dbReference>
<organism evidence="3 4">
    <name type="scientific">Pengzhenrongella sicca</name>
    <dbReference type="NCBI Taxonomy" id="2819238"/>
    <lineage>
        <taxon>Bacteria</taxon>
        <taxon>Bacillati</taxon>
        <taxon>Actinomycetota</taxon>
        <taxon>Actinomycetes</taxon>
        <taxon>Micrococcales</taxon>
        <taxon>Pengzhenrongella</taxon>
    </lineage>
</organism>
<gene>
    <name evidence="3" type="ORF">J4E96_04035</name>
</gene>
<dbReference type="Proteomes" id="UP000663937">
    <property type="component" value="Chromosome"/>
</dbReference>
<keyword evidence="1" id="KW-0812">Transmembrane</keyword>
<keyword evidence="4" id="KW-1185">Reference proteome</keyword>
<keyword evidence="1" id="KW-1133">Transmembrane helix</keyword>
<evidence type="ECO:0000256" key="1">
    <source>
        <dbReference type="SAM" id="Phobius"/>
    </source>
</evidence>
<evidence type="ECO:0000313" key="4">
    <source>
        <dbReference type="Proteomes" id="UP000663937"/>
    </source>
</evidence>
<reference evidence="3" key="1">
    <citation type="submission" date="2021-03" db="EMBL/GenBank/DDBJ databases">
        <title>Pengzhenrongella sicca gen. nov., sp. nov., a new member of suborder Micrococcineae isolated from High-Arctic tundra soil.</title>
        <authorList>
            <person name="Peng F."/>
        </authorList>
    </citation>
    <scope>NUCLEOTIDE SEQUENCE</scope>
    <source>
        <strain evidence="3">LRZ-2</strain>
    </source>
</reference>
<dbReference type="Gene3D" id="2.60.40.650">
    <property type="match status" value="1"/>
</dbReference>
<dbReference type="InterPro" id="IPR036374">
    <property type="entry name" value="OxRdtase_Mopterin-bd_sf"/>
</dbReference>
<dbReference type="KEGG" id="psic:J4E96_04035"/>
<sequence length="530" mass="54059">MGTPSPGRTEPAHVQWLAALAGVLAAATTLGIAQLVAAIVAPDSAPLVAVGGAFIDATPAWLKDFAVATFGTADKAVLLLGMGLVIGALAALAGVLARRRWAVGASLVVALGAVGALAATLRPGAGPTAALASIVGAGAGLLALRTLLARLPASPAPAPANPAPTTPRPASAAGGADRRAFLTAALVTAAVAAVAAVGGQLVSVSSRTVAAARAALRLPSPARAAAALPAGVETDVVGVTSFVTPNADFYRIDTALLVPQVDADTWSVRVHGLVEEEVTMTFAELLDAELIESWTTLTCVSNEVGGDLIGNAKWLGYPIRELLARARPTAGADMVLSKSVDGWTASTPLGALTDDRDAVLAIGMNDEPLPVAHGFPVRMVVPGLYGYVSATKWVVDLEVTRFADARAYWSDRGWSELGPIKTASRIEVPAAGSSVDAGTVAVGGTAWAQHRGVVAVEVQVDDGEWAAAELATEASVDTWRQWSYRWEATAGEHRLRVRATDADGVVQTVDVAAPAPDGATGWHSVDVTVR</sequence>
<proteinExistence type="predicted"/>
<feature type="transmembrane region" description="Helical" evidence="1">
    <location>
        <begin position="76"/>
        <end position="96"/>
    </location>
</feature>
<dbReference type="InterPro" id="IPR000572">
    <property type="entry name" value="OxRdtase_Mopterin-bd_dom"/>
</dbReference>
<feature type="transmembrane region" description="Helical" evidence="1">
    <location>
        <begin position="101"/>
        <end position="119"/>
    </location>
</feature>
<feature type="transmembrane region" description="Helical" evidence="1">
    <location>
        <begin position="125"/>
        <end position="144"/>
    </location>
</feature>
<dbReference type="SUPFAM" id="SSF81296">
    <property type="entry name" value="E set domains"/>
    <property type="match status" value="1"/>
</dbReference>
<evidence type="ECO:0000313" key="3">
    <source>
        <dbReference type="EMBL" id="QTE30191.1"/>
    </source>
</evidence>
<dbReference type="PANTHER" id="PTHR19372">
    <property type="entry name" value="SULFITE REDUCTASE"/>
    <property type="match status" value="1"/>
</dbReference>
<feature type="transmembrane region" description="Helical" evidence="1">
    <location>
        <begin position="16"/>
        <end position="41"/>
    </location>
</feature>
<dbReference type="InterPro" id="IPR014756">
    <property type="entry name" value="Ig_E-set"/>
</dbReference>
<keyword evidence="1" id="KW-0472">Membrane</keyword>
<dbReference type="PANTHER" id="PTHR19372:SF7">
    <property type="entry name" value="SULFITE OXIDASE, MITOCHONDRIAL"/>
    <property type="match status" value="1"/>
</dbReference>
<feature type="transmembrane region" description="Helical" evidence="1">
    <location>
        <begin position="180"/>
        <end position="202"/>
    </location>
</feature>
<dbReference type="GO" id="GO:0043546">
    <property type="term" value="F:molybdopterin cofactor binding"/>
    <property type="evidence" value="ECO:0007669"/>
    <property type="project" value="TreeGrafter"/>
</dbReference>
<dbReference type="SUPFAM" id="SSF56524">
    <property type="entry name" value="Oxidoreductase molybdopterin-binding domain"/>
    <property type="match status" value="1"/>
</dbReference>
<accession>A0A8A4ZFK9</accession>
<protein>
    <submittedName>
        <fullName evidence="3">Molybdopterin-dependent oxidoreductase</fullName>
    </submittedName>
</protein>
<dbReference type="Pfam" id="PF00174">
    <property type="entry name" value="Oxidored_molyb"/>
    <property type="match status" value="1"/>
</dbReference>
<feature type="domain" description="Oxidoreductase molybdopterin-binding" evidence="2">
    <location>
        <begin position="258"/>
        <end position="403"/>
    </location>
</feature>
<name>A0A8A4ZFK9_9MICO</name>
<dbReference type="GO" id="GO:0006790">
    <property type="term" value="P:sulfur compound metabolic process"/>
    <property type="evidence" value="ECO:0007669"/>
    <property type="project" value="TreeGrafter"/>
</dbReference>
<dbReference type="RefSeq" id="WP_227424510.1">
    <property type="nucleotide sequence ID" value="NZ_CP071868.1"/>
</dbReference>
<dbReference type="AlphaFoldDB" id="A0A8A4ZFK9"/>
<dbReference type="Gene3D" id="3.90.420.10">
    <property type="entry name" value="Oxidoreductase, molybdopterin-binding domain"/>
    <property type="match status" value="1"/>
</dbReference>
<evidence type="ECO:0000259" key="2">
    <source>
        <dbReference type="Pfam" id="PF00174"/>
    </source>
</evidence>